<dbReference type="InterPro" id="IPR036291">
    <property type="entry name" value="NAD(P)-bd_dom_sf"/>
</dbReference>
<dbReference type="Proteomes" id="UP000242877">
    <property type="component" value="Unassembled WGS sequence"/>
</dbReference>
<proteinExistence type="inferred from homology"/>
<dbReference type="PRINTS" id="PR00081">
    <property type="entry name" value="GDHRDH"/>
</dbReference>
<dbReference type="EMBL" id="AZGZ01000011">
    <property type="protein sequence ID" value="KZZ92224.1"/>
    <property type="molecule type" value="Genomic_DNA"/>
</dbReference>
<keyword evidence="4" id="KW-0472">Membrane</keyword>
<dbReference type="PANTHER" id="PTHR24322:SF736">
    <property type="entry name" value="RETINOL DEHYDROGENASE 10"/>
    <property type="match status" value="1"/>
</dbReference>
<evidence type="ECO:0000313" key="6">
    <source>
        <dbReference type="Proteomes" id="UP000242877"/>
    </source>
</evidence>
<keyword evidence="4" id="KW-1133">Transmembrane helix</keyword>
<dbReference type="GO" id="GO:0016616">
    <property type="term" value="F:oxidoreductase activity, acting on the CH-OH group of donors, NAD or NADP as acceptor"/>
    <property type="evidence" value="ECO:0007669"/>
    <property type="project" value="TreeGrafter"/>
</dbReference>
<dbReference type="AlphaFoldDB" id="A0A167Z668"/>
<protein>
    <submittedName>
        <fullName evidence="5">Short-chain dehydrogenase/reductase</fullName>
    </submittedName>
</protein>
<reference evidence="5 6" key="1">
    <citation type="journal article" date="2016" name="Genome Biol. Evol.">
        <title>Divergent and convergent evolution of fungal pathogenicity.</title>
        <authorList>
            <person name="Shang Y."/>
            <person name="Xiao G."/>
            <person name="Zheng P."/>
            <person name="Cen K."/>
            <person name="Zhan S."/>
            <person name="Wang C."/>
        </authorList>
    </citation>
    <scope>NUCLEOTIDE SEQUENCE [LARGE SCALE GENOMIC DNA]</scope>
    <source>
        <strain evidence="5 6">ARSEF 7405</strain>
    </source>
</reference>
<feature type="transmembrane region" description="Helical" evidence="4">
    <location>
        <begin position="79"/>
        <end position="98"/>
    </location>
</feature>
<evidence type="ECO:0000256" key="4">
    <source>
        <dbReference type="SAM" id="Phobius"/>
    </source>
</evidence>
<keyword evidence="4" id="KW-0812">Transmembrane</keyword>
<dbReference type="Pfam" id="PF00106">
    <property type="entry name" value="adh_short"/>
    <property type="match status" value="1"/>
</dbReference>
<evidence type="ECO:0000313" key="5">
    <source>
        <dbReference type="EMBL" id="KZZ92224.1"/>
    </source>
</evidence>
<dbReference type="OrthoDB" id="5840532at2759"/>
<dbReference type="PANTHER" id="PTHR24322">
    <property type="entry name" value="PKSB"/>
    <property type="match status" value="1"/>
</dbReference>
<accession>A0A167Z668</accession>
<comment type="similarity">
    <text evidence="1">Belongs to the short-chain dehydrogenases/reductases (SDR) family.</text>
</comment>
<keyword evidence="6" id="KW-1185">Reference proteome</keyword>
<name>A0A167Z668_9EURO</name>
<comment type="caution">
    <text evidence="5">The sequence shown here is derived from an EMBL/GenBank/DDBJ whole genome shotgun (WGS) entry which is preliminary data.</text>
</comment>
<keyword evidence="2" id="KW-0560">Oxidoreductase</keyword>
<dbReference type="VEuPathDB" id="FungiDB:AAP_02879"/>
<dbReference type="SUPFAM" id="SSF51735">
    <property type="entry name" value="NAD(P)-binding Rossmann-fold domains"/>
    <property type="match status" value="1"/>
</dbReference>
<dbReference type="Gene3D" id="3.40.50.720">
    <property type="entry name" value="NAD(P)-binding Rossmann-like Domain"/>
    <property type="match status" value="1"/>
</dbReference>
<gene>
    <name evidence="5" type="ORF">AAP_02879</name>
</gene>
<sequence>MGPIESDHTGSGEPRSGDIRSCDNGDASLTQHTKQRCSLTKSINIDSIVVILQKTIFNPSVMWLPPACMLAGNISSKSLIFILAVFYYGVLLIMPYLYRFNNTIAYGPPRSFDPAQEVVVIAGGASGIGSAIARKYISRGVKVALLDIQDFPPDLTSILGKNARVYRCDATDLSQIEKTAKEIEHDLGSPTVLINSIATAINPHQLLESTPQAIRKTIDANLMTYFNALKIFLPYMISNPDGGHIITMSSVIGWLTAAGLTDYSATKAGMTAAHKALLAELHSSGAIEKIKMSVDSLSGVRSLLLMGEEEGDIWILSCRNCKW</sequence>
<dbReference type="InterPro" id="IPR002347">
    <property type="entry name" value="SDR_fam"/>
</dbReference>
<evidence type="ECO:0000256" key="1">
    <source>
        <dbReference type="ARBA" id="ARBA00006484"/>
    </source>
</evidence>
<evidence type="ECO:0000256" key="2">
    <source>
        <dbReference type="ARBA" id="ARBA00023002"/>
    </source>
</evidence>
<evidence type="ECO:0000256" key="3">
    <source>
        <dbReference type="SAM" id="MobiDB-lite"/>
    </source>
</evidence>
<feature type="compositionally biased region" description="Basic and acidic residues" evidence="3">
    <location>
        <begin position="1"/>
        <end position="23"/>
    </location>
</feature>
<organism evidence="5 6">
    <name type="scientific">Ascosphaera apis ARSEF 7405</name>
    <dbReference type="NCBI Taxonomy" id="392613"/>
    <lineage>
        <taxon>Eukaryota</taxon>
        <taxon>Fungi</taxon>
        <taxon>Dikarya</taxon>
        <taxon>Ascomycota</taxon>
        <taxon>Pezizomycotina</taxon>
        <taxon>Eurotiomycetes</taxon>
        <taxon>Eurotiomycetidae</taxon>
        <taxon>Onygenales</taxon>
        <taxon>Ascosphaeraceae</taxon>
        <taxon>Ascosphaera</taxon>
    </lineage>
</organism>
<feature type="region of interest" description="Disordered" evidence="3">
    <location>
        <begin position="1"/>
        <end position="25"/>
    </location>
</feature>